<sequence>MSILDSLIASVPYMQKMIKGDIMIGITDLEKFLLYEPSRTIDFKIRPGDPIPEDDRNLRTALAGQFSSTQLPADIYGIAILASAIPVRDEEGKIVGALATAQSMENQLKLEENMMIMDQITGKLVDMVQTVAAHSEELTATSENMLSNTKQTVENSSEINHTIEFIKQISEQTNLLGLNAAIEAARVGEHGAGFGVVAKEVRKLSVSTREATTDISSTLTNVQNSIRQLETDFSQIVHSSQQQAELVTDFMTVIDQLNTSTQQMKAFVEAFMHQSEE</sequence>
<evidence type="ECO:0000313" key="4">
    <source>
        <dbReference type="EMBL" id="RCX20659.1"/>
    </source>
</evidence>
<keyword evidence="5" id="KW-1185">Reference proteome</keyword>
<organism evidence="4 5">
    <name type="scientific">Fontibacillus phaseoli</name>
    <dbReference type="NCBI Taxonomy" id="1416533"/>
    <lineage>
        <taxon>Bacteria</taxon>
        <taxon>Bacillati</taxon>
        <taxon>Bacillota</taxon>
        <taxon>Bacilli</taxon>
        <taxon>Bacillales</taxon>
        <taxon>Paenibacillaceae</taxon>
        <taxon>Fontibacillus</taxon>
    </lineage>
</organism>
<gene>
    <name evidence="4" type="ORF">DFP94_103391</name>
</gene>
<dbReference type="Proteomes" id="UP000253090">
    <property type="component" value="Unassembled WGS sequence"/>
</dbReference>
<keyword evidence="1 2" id="KW-0807">Transducer</keyword>
<dbReference type="GO" id="GO:0016020">
    <property type="term" value="C:membrane"/>
    <property type="evidence" value="ECO:0007669"/>
    <property type="project" value="InterPro"/>
</dbReference>
<name>A0A369BGH9_9BACL</name>
<evidence type="ECO:0000256" key="1">
    <source>
        <dbReference type="ARBA" id="ARBA00023224"/>
    </source>
</evidence>
<dbReference type="Pfam" id="PF00015">
    <property type="entry name" value="MCPsignal"/>
    <property type="match status" value="1"/>
</dbReference>
<dbReference type="SMART" id="SM00283">
    <property type="entry name" value="MA"/>
    <property type="match status" value="1"/>
</dbReference>
<evidence type="ECO:0000313" key="5">
    <source>
        <dbReference type="Proteomes" id="UP000253090"/>
    </source>
</evidence>
<reference evidence="4 5" key="1">
    <citation type="submission" date="2018-07" db="EMBL/GenBank/DDBJ databases">
        <title>Genomic Encyclopedia of Type Strains, Phase III (KMG-III): the genomes of soil and plant-associated and newly described type strains.</title>
        <authorList>
            <person name="Whitman W."/>
        </authorList>
    </citation>
    <scope>NUCLEOTIDE SEQUENCE [LARGE SCALE GENOMIC DNA]</scope>
    <source>
        <strain evidence="4 5">CECT 8333</strain>
    </source>
</reference>
<evidence type="ECO:0000259" key="3">
    <source>
        <dbReference type="PROSITE" id="PS50111"/>
    </source>
</evidence>
<dbReference type="OrthoDB" id="9807021at2"/>
<comment type="caution">
    <text evidence="4">The sequence shown here is derived from an EMBL/GenBank/DDBJ whole genome shotgun (WGS) entry which is preliminary data.</text>
</comment>
<dbReference type="RefSeq" id="WP_114496711.1">
    <property type="nucleotide sequence ID" value="NZ_QPJW01000003.1"/>
</dbReference>
<dbReference type="Gene3D" id="1.10.287.950">
    <property type="entry name" value="Methyl-accepting chemotaxis protein"/>
    <property type="match status" value="1"/>
</dbReference>
<dbReference type="InterPro" id="IPR004089">
    <property type="entry name" value="MCPsignal_dom"/>
</dbReference>
<proteinExistence type="predicted"/>
<dbReference type="SUPFAM" id="SSF58104">
    <property type="entry name" value="Methyl-accepting chemotaxis protein (MCP) signaling domain"/>
    <property type="match status" value="1"/>
</dbReference>
<evidence type="ECO:0000256" key="2">
    <source>
        <dbReference type="PROSITE-ProRule" id="PRU00284"/>
    </source>
</evidence>
<dbReference type="PANTHER" id="PTHR32089">
    <property type="entry name" value="METHYL-ACCEPTING CHEMOTAXIS PROTEIN MCPB"/>
    <property type="match status" value="1"/>
</dbReference>
<dbReference type="AlphaFoldDB" id="A0A369BGH9"/>
<dbReference type="EMBL" id="QPJW01000003">
    <property type="protein sequence ID" value="RCX20659.1"/>
    <property type="molecule type" value="Genomic_DNA"/>
</dbReference>
<dbReference type="GO" id="GO:0007165">
    <property type="term" value="P:signal transduction"/>
    <property type="evidence" value="ECO:0007669"/>
    <property type="project" value="UniProtKB-KW"/>
</dbReference>
<dbReference type="InterPro" id="IPR029151">
    <property type="entry name" value="Sensor-like_sf"/>
</dbReference>
<feature type="domain" description="Methyl-accepting transducer" evidence="3">
    <location>
        <begin position="126"/>
        <end position="277"/>
    </location>
</feature>
<dbReference type="PROSITE" id="PS50111">
    <property type="entry name" value="CHEMOTAXIS_TRANSDUC_2"/>
    <property type="match status" value="1"/>
</dbReference>
<accession>A0A369BGH9</accession>
<protein>
    <submittedName>
        <fullName evidence="4">Methyl-accepting chemotaxis protein (MCP) signaling protein</fullName>
    </submittedName>
</protein>
<dbReference type="SUPFAM" id="SSF103190">
    <property type="entry name" value="Sensory domain-like"/>
    <property type="match status" value="1"/>
</dbReference>
<dbReference type="PANTHER" id="PTHR32089:SF112">
    <property type="entry name" value="LYSOZYME-LIKE PROTEIN-RELATED"/>
    <property type="match status" value="1"/>
</dbReference>